<comment type="caution">
    <text evidence="17">The sequence shown here is derived from an EMBL/GenBank/DDBJ whole genome shotgun (WGS) entry which is preliminary data.</text>
</comment>
<keyword evidence="9" id="KW-0677">Repeat</keyword>
<dbReference type="PANTHER" id="PTHR24166:SF52">
    <property type="entry name" value="ANKYRIN REPEAT DOMAIN-CONTAINING PROTEIN 65"/>
    <property type="match status" value="1"/>
</dbReference>
<dbReference type="SUPFAM" id="SSF48403">
    <property type="entry name" value="Ankyrin repeat"/>
    <property type="match status" value="1"/>
</dbReference>
<dbReference type="GO" id="GO:0006887">
    <property type="term" value="P:exocytosis"/>
    <property type="evidence" value="ECO:0007669"/>
    <property type="project" value="UniProtKB-KW"/>
</dbReference>
<dbReference type="InterPro" id="IPR000488">
    <property type="entry name" value="Death_dom"/>
</dbReference>
<dbReference type="PROSITE" id="PS50088">
    <property type="entry name" value="ANK_REPEAT"/>
    <property type="match status" value="8"/>
</dbReference>
<dbReference type="InterPro" id="IPR036770">
    <property type="entry name" value="Ankyrin_rpt-contain_sf"/>
</dbReference>
<comment type="subcellular location">
    <subcellularLocation>
        <location evidence="3">Secreted</location>
    </subcellularLocation>
    <subcellularLocation>
        <location evidence="2">Target cell membrane</location>
    </subcellularLocation>
</comment>
<dbReference type="InterPro" id="IPR020859">
    <property type="entry name" value="ROC"/>
</dbReference>
<evidence type="ECO:0000256" key="14">
    <source>
        <dbReference type="PROSITE-ProRule" id="PRU00023"/>
    </source>
</evidence>
<keyword evidence="10" id="KW-0547">Nucleotide-binding</keyword>
<dbReference type="GO" id="GO:0044231">
    <property type="term" value="C:host cell presynaptic membrane"/>
    <property type="evidence" value="ECO:0007669"/>
    <property type="project" value="UniProtKB-KW"/>
</dbReference>
<dbReference type="GO" id="GO:0005576">
    <property type="term" value="C:extracellular region"/>
    <property type="evidence" value="ECO:0007669"/>
    <property type="project" value="UniProtKB-SubCell"/>
</dbReference>
<evidence type="ECO:0000256" key="12">
    <source>
        <dbReference type="ARBA" id="ARBA00023043"/>
    </source>
</evidence>
<dbReference type="InterPro" id="IPR027417">
    <property type="entry name" value="P-loop_NTPase"/>
</dbReference>
<dbReference type="AlphaFoldDB" id="A0AAV1ZSR0"/>
<evidence type="ECO:0000256" key="5">
    <source>
        <dbReference type="ARBA" id="ARBA00022525"/>
    </source>
</evidence>
<feature type="repeat" description="ANK" evidence="14">
    <location>
        <begin position="104"/>
        <end position="136"/>
    </location>
</feature>
<dbReference type="EMBL" id="CAXIEN010000081">
    <property type="protein sequence ID" value="CAL1274884.1"/>
    <property type="molecule type" value="Genomic_DNA"/>
</dbReference>
<keyword evidence="13" id="KW-1053">Target membrane</keyword>
<organism evidence="17 18">
    <name type="scientific">Larinioides sclopetarius</name>
    <dbReference type="NCBI Taxonomy" id="280406"/>
    <lineage>
        <taxon>Eukaryota</taxon>
        <taxon>Metazoa</taxon>
        <taxon>Ecdysozoa</taxon>
        <taxon>Arthropoda</taxon>
        <taxon>Chelicerata</taxon>
        <taxon>Arachnida</taxon>
        <taxon>Araneae</taxon>
        <taxon>Araneomorphae</taxon>
        <taxon>Entelegynae</taxon>
        <taxon>Araneoidea</taxon>
        <taxon>Araneidae</taxon>
        <taxon>Larinioides</taxon>
    </lineage>
</organism>
<keyword evidence="12 14" id="KW-0040">ANK repeat</keyword>
<dbReference type="Gene3D" id="1.25.40.20">
    <property type="entry name" value="Ankyrin repeat-containing domain"/>
    <property type="match status" value="3"/>
</dbReference>
<dbReference type="Gene3D" id="1.10.533.10">
    <property type="entry name" value="Death Domain, Fas"/>
    <property type="match status" value="1"/>
</dbReference>
<keyword evidence="5" id="KW-0964">Secreted</keyword>
<dbReference type="CDD" id="cd08782">
    <property type="entry name" value="Death_DAPK1"/>
    <property type="match status" value="1"/>
</dbReference>
<keyword evidence="6" id="KW-1052">Target cell membrane</keyword>
<dbReference type="GO" id="GO:0090729">
    <property type="term" value="F:toxin activity"/>
    <property type="evidence" value="ECO:0007669"/>
    <property type="project" value="UniProtKB-KW"/>
</dbReference>
<keyword evidence="8" id="KW-0528">Neurotoxin</keyword>
<evidence type="ECO:0000256" key="13">
    <source>
        <dbReference type="ARBA" id="ARBA00023298"/>
    </source>
</evidence>
<proteinExistence type="predicted"/>
<feature type="repeat" description="ANK" evidence="14">
    <location>
        <begin position="236"/>
        <end position="268"/>
    </location>
</feature>
<evidence type="ECO:0000256" key="2">
    <source>
        <dbReference type="ARBA" id="ARBA00004175"/>
    </source>
</evidence>
<sequence>MEAMEEDEEIEETVYFDQSVDEVNNFIVVSTLQDGNFVVEALFSAVEEGNIASLEELFTISHIDPNYCNKHGETAIHIAAGLGHLNVVKFLHSKKANIHALDSHGDSAIYWAARQGHEQVIRYLYEEGLSVDIQNKAKETALHVAARYGHTNAVALLCRCCTDVNLPDEHGETALHIGVWHGFPKIVDTLCNFGAKTNLRNKEEETPLHCAAARGHTDCVRSLLDAGVDLNLVDKCDNTALHLAMRRHHESVASLLLQAGCKMDVFDNQGEGPIHIACRDGLLTLAKTLCSSGCKVNVPNKMGFYPIHLAAKNGHIEIVRILCLAGCVVDQKNREGIPAEISALAQGFNDIADILNKLKNDQQREEYISQLTASVQPVSRMQLKVLGHSGVGKTTLLDSLKCGYFSSWFRRSKSNSSSSVGSGCVKMKNGAHSSKSSIESDYCTSDDPCLSFETNFDSYTHGIDIHQVNISGVGDLSLWEFSGHEPYYLVYDRFLGNCHCLHAIVFSLNEPFDVQLQQVIFWLSFLQSRMPPQEPLGPCGKSSRPAKVVLVATHADAANCQRNNLTSEYVSTEADAILEAALLRFRHIFDIHDTVHVMDAHVVGSQAMKSFKQHVTNCKNAITQELPKQTGFLESMLVHLQRWRQSSTHFPVMSHQQFCDLVHSQVNPLATAEHIKVMIEQLQLMGELLFLRLETQDLIVLNPRWLCVDIIGQMLSQEHLETAKITGTYTVDDIQLLFPDTDALDLLQVLESLQLCTQCDSNGDIEYEFPCFNMLDSQDYLWEKGDLRYTSAVYGGVRLQSWPADKHLLRCVIPRLQVQLRRYSQNHVSSDCVLQQWRQGSNFHCSSIQGQITLGEFGESIDVKVRAPSFMRIESSFFSFYFLSSLLGIIDNTLSEMCPGLLCERHAISPTQLCQHEIQPVSHPSHSLLTGLLEHGLNGTVRTPDGSVEEHLADVICLGSVDIVGSNNNNAGGGVVLGPQLHASHLPIPVHQKLCALLDPPEAIGRDWCMLAVLLGLTDMLPHLDPGDNPAESPTSRILREWLKEPSSTVSCLLDKLKELGRTDAVEVIMRAAPFIKVFPVGGEVSSDDISMLCSMSHTSSSNISR</sequence>
<dbReference type="PANTHER" id="PTHR24166">
    <property type="entry name" value="ROLLING PEBBLES, ISOFORM B"/>
    <property type="match status" value="1"/>
</dbReference>
<name>A0AAV1ZSR0_9ARAC</name>
<evidence type="ECO:0000313" key="18">
    <source>
        <dbReference type="Proteomes" id="UP001497382"/>
    </source>
</evidence>
<keyword evidence="11" id="KW-0638">Presynaptic neurotoxin</keyword>
<dbReference type="PROSITE" id="PS50297">
    <property type="entry name" value="ANK_REP_REGION"/>
    <property type="match status" value="7"/>
</dbReference>
<evidence type="ECO:0000256" key="8">
    <source>
        <dbReference type="ARBA" id="ARBA00022699"/>
    </source>
</evidence>
<dbReference type="GO" id="GO:0000166">
    <property type="term" value="F:nucleotide binding"/>
    <property type="evidence" value="ECO:0007669"/>
    <property type="project" value="UniProtKB-KW"/>
</dbReference>
<dbReference type="SUPFAM" id="SSF47986">
    <property type="entry name" value="DEATH domain"/>
    <property type="match status" value="1"/>
</dbReference>
<evidence type="ECO:0000259" key="15">
    <source>
        <dbReference type="PROSITE" id="PS50017"/>
    </source>
</evidence>
<dbReference type="InterPro" id="IPR002110">
    <property type="entry name" value="Ankyrin_rpt"/>
</dbReference>
<dbReference type="PROSITE" id="PS51424">
    <property type="entry name" value="ROC"/>
    <property type="match status" value="1"/>
</dbReference>
<evidence type="ECO:0000256" key="7">
    <source>
        <dbReference type="ARBA" id="ARBA00022656"/>
    </source>
</evidence>
<dbReference type="InterPro" id="IPR050889">
    <property type="entry name" value="Dendritic_Spine_Reg/Scaffold"/>
</dbReference>
<evidence type="ECO:0000256" key="11">
    <source>
        <dbReference type="ARBA" id="ARBA00023028"/>
    </source>
</evidence>
<accession>A0AAV1ZSR0</accession>
<evidence type="ECO:0000256" key="4">
    <source>
        <dbReference type="ARBA" id="ARBA00022483"/>
    </source>
</evidence>
<dbReference type="SUPFAM" id="SSF52540">
    <property type="entry name" value="P-loop containing nucleoside triphosphate hydrolases"/>
    <property type="match status" value="1"/>
</dbReference>
<keyword evidence="7" id="KW-0800">Toxin</keyword>
<evidence type="ECO:0000259" key="16">
    <source>
        <dbReference type="PROSITE" id="PS51424"/>
    </source>
</evidence>
<keyword evidence="4" id="KW-0268">Exocytosis</keyword>
<reference evidence="17 18" key="1">
    <citation type="submission" date="2024-04" db="EMBL/GenBank/DDBJ databases">
        <authorList>
            <person name="Rising A."/>
            <person name="Reimegard J."/>
            <person name="Sonavane S."/>
            <person name="Akerstrom W."/>
            <person name="Nylinder S."/>
            <person name="Hedman E."/>
            <person name="Kallberg Y."/>
        </authorList>
    </citation>
    <scope>NUCLEOTIDE SEQUENCE [LARGE SCALE GENOMIC DNA]</scope>
</reference>
<feature type="repeat" description="ANK" evidence="14">
    <location>
        <begin position="71"/>
        <end position="103"/>
    </location>
</feature>
<evidence type="ECO:0000256" key="3">
    <source>
        <dbReference type="ARBA" id="ARBA00004613"/>
    </source>
</evidence>
<evidence type="ECO:0000313" key="17">
    <source>
        <dbReference type="EMBL" id="CAL1274884.1"/>
    </source>
</evidence>
<feature type="domain" description="Death" evidence="15">
    <location>
        <begin position="1004"/>
        <end position="1073"/>
    </location>
</feature>
<keyword evidence="13" id="KW-0472">Membrane</keyword>
<dbReference type="Pfam" id="PF00531">
    <property type="entry name" value="Death"/>
    <property type="match status" value="1"/>
</dbReference>
<comment type="cofactor">
    <cofactor evidence="1">
        <name>Mg(2+)</name>
        <dbReference type="ChEBI" id="CHEBI:18420"/>
    </cofactor>
</comment>
<dbReference type="SMART" id="SM00248">
    <property type="entry name" value="ANK"/>
    <property type="match status" value="9"/>
</dbReference>
<dbReference type="Gene3D" id="3.40.50.300">
    <property type="entry name" value="P-loop containing nucleotide triphosphate hydrolases"/>
    <property type="match status" value="1"/>
</dbReference>
<dbReference type="GO" id="GO:0007165">
    <property type="term" value="P:signal transduction"/>
    <property type="evidence" value="ECO:0007669"/>
    <property type="project" value="InterPro"/>
</dbReference>
<feature type="repeat" description="ANK" evidence="14">
    <location>
        <begin position="203"/>
        <end position="235"/>
    </location>
</feature>
<evidence type="ECO:0000256" key="10">
    <source>
        <dbReference type="ARBA" id="ARBA00022741"/>
    </source>
</evidence>
<dbReference type="PROSITE" id="PS50017">
    <property type="entry name" value="DEATH_DOMAIN"/>
    <property type="match status" value="1"/>
</dbReference>
<evidence type="ECO:0008006" key="19">
    <source>
        <dbReference type="Google" id="ProtNLM"/>
    </source>
</evidence>
<dbReference type="Proteomes" id="UP001497382">
    <property type="component" value="Unassembled WGS sequence"/>
</dbReference>
<gene>
    <name evidence="17" type="ORF">LARSCL_LOCUS7758</name>
</gene>
<evidence type="ECO:0000256" key="1">
    <source>
        <dbReference type="ARBA" id="ARBA00001946"/>
    </source>
</evidence>
<feature type="repeat" description="ANK" evidence="14">
    <location>
        <begin position="302"/>
        <end position="334"/>
    </location>
</feature>
<keyword evidence="18" id="KW-1185">Reference proteome</keyword>
<feature type="repeat" description="ANK" evidence="14">
    <location>
        <begin position="170"/>
        <end position="202"/>
    </location>
</feature>
<feature type="repeat" description="ANK" evidence="14">
    <location>
        <begin position="269"/>
        <end position="301"/>
    </location>
</feature>
<dbReference type="SMART" id="SM00005">
    <property type="entry name" value="DEATH"/>
    <property type="match status" value="1"/>
</dbReference>
<feature type="domain" description="Roc" evidence="16">
    <location>
        <begin position="374"/>
        <end position="622"/>
    </location>
</feature>
<dbReference type="InterPro" id="IPR011029">
    <property type="entry name" value="DEATH-like_dom_sf"/>
</dbReference>
<evidence type="ECO:0000256" key="6">
    <source>
        <dbReference type="ARBA" id="ARBA00022537"/>
    </source>
</evidence>
<evidence type="ECO:0000256" key="9">
    <source>
        <dbReference type="ARBA" id="ARBA00022737"/>
    </source>
</evidence>
<dbReference type="GO" id="GO:0044218">
    <property type="term" value="C:other organism cell membrane"/>
    <property type="evidence" value="ECO:0007669"/>
    <property type="project" value="UniProtKB-KW"/>
</dbReference>
<dbReference type="Pfam" id="PF12796">
    <property type="entry name" value="Ank_2"/>
    <property type="match status" value="3"/>
</dbReference>
<feature type="repeat" description="ANK" evidence="14">
    <location>
        <begin position="137"/>
        <end position="169"/>
    </location>
</feature>
<dbReference type="Pfam" id="PF00023">
    <property type="entry name" value="Ank"/>
    <property type="match status" value="1"/>
</dbReference>
<protein>
    <recommendedName>
        <fullName evidence="19">Non-specific serine/threonine protein kinase</fullName>
    </recommendedName>
</protein>